<dbReference type="InterPro" id="IPR050638">
    <property type="entry name" value="AA-Vitamin_Transporters"/>
</dbReference>
<evidence type="ECO:0000313" key="9">
    <source>
        <dbReference type="EMBL" id="GMA85639.1"/>
    </source>
</evidence>
<feature type="transmembrane region" description="Helical" evidence="7">
    <location>
        <begin position="28"/>
        <end position="47"/>
    </location>
</feature>
<dbReference type="SUPFAM" id="SSF103481">
    <property type="entry name" value="Multidrug resistance efflux transporter EmrE"/>
    <property type="match status" value="2"/>
</dbReference>
<keyword evidence="4 7" id="KW-1133">Transmembrane helix</keyword>
<comment type="caution">
    <text evidence="9">The sequence shown here is derived from an EMBL/GenBank/DDBJ whole genome shotgun (WGS) entry which is preliminary data.</text>
</comment>
<evidence type="ECO:0000256" key="7">
    <source>
        <dbReference type="SAM" id="Phobius"/>
    </source>
</evidence>
<dbReference type="Proteomes" id="UP001157017">
    <property type="component" value="Unassembled WGS sequence"/>
</dbReference>
<feature type="domain" description="EamA" evidence="8">
    <location>
        <begin position="4"/>
        <end position="99"/>
    </location>
</feature>
<evidence type="ECO:0000256" key="6">
    <source>
        <dbReference type="SAM" id="MobiDB-lite"/>
    </source>
</evidence>
<feature type="transmembrane region" description="Helical" evidence="7">
    <location>
        <begin position="84"/>
        <end position="104"/>
    </location>
</feature>
<accession>A0ABQ6JES7</accession>
<feature type="region of interest" description="Disordered" evidence="6">
    <location>
        <begin position="252"/>
        <end position="279"/>
    </location>
</feature>
<feature type="compositionally biased region" description="Pro residues" evidence="6">
    <location>
        <begin position="252"/>
        <end position="262"/>
    </location>
</feature>
<gene>
    <name evidence="9" type="ORF">GCM10025868_08890</name>
</gene>
<dbReference type="InterPro" id="IPR000620">
    <property type="entry name" value="EamA_dom"/>
</dbReference>
<protein>
    <submittedName>
        <fullName evidence="9">Membrane protein</fullName>
    </submittedName>
</protein>
<evidence type="ECO:0000259" key="8">
    <source>
        <dbReference type="Pfam" id="PF00892"/>
    </source>
</evidence>
<evidence type="ECO:0000313" key="10">
    <source>
        <dbReference type="Proteomes" id="UP001157017"/>
    </source>
</evidence>
<feature type="transmembrane region" description="Helical" evidence="7">
    <location>
        <begin position="174"/>
        <end position="197"/>
    </location>
</feature>
<feature type="transmembrane region" description="Helical" evidence="7">
    <location>
        <begin position="141"/>
        <end position="162"/>
    </location>
</feature>
<keyword evidence="10" id="KW-1185">Reference proteome</keyword>
<dbReference type="EMBL" id="BSUZ01000001">
    <property type="protein sequence ID" value="GMA85639.1"/>
    <property type="molecule type" value="Genomic_DNA"/>
</dbReference>
<keyword evidence="5 7" id="KW-0472">Membrane</keyword>
<comment type="similarity">
    <text evidence="2">Belongs to the EamA transporter family.</text>
</comment>
<feature type="transmembrane region" description="Helical" evidence="7">
    <location>
        <begin position="228"/>
        <end position="246"/>
    </location>
</feature>
<proteinExistence type="inferred from homology"/>
<name>A0ABQ6JES7_9ACTN</name>
<dbReference type="InterPro" id="IPR037185">
    <property type="entry name" value="EmrE-like"/>
</dbReference>
<evidence type="ECO:0000256" key="3">
    <source>
        <dbReference type="ARBA" id="ARBA00022692"/>
    </source>
</evidence>
<evidence type="ECO:0000256" key="5">
    <source>
        <dbReference type="ARBA" id="ARBA00023136"/>
    </source>
</evidence>
<dbReference type="Pfam" id="PF00892">
    <property type="entry name" value="EamA"/>
    <property type="match status" value="2"/>
</dbReference>
<evidence type="ECO:0000256" key="2">
    <source>
        <dbReference type="ARBA" id="ARBA00007362"/>
    </source>
</evidence>
<dbReference type="Gene3D" id="1.10.3730.20">
    <property type="match status" value="1"/>
</dbReference>
<keyword evidence="3 7" id="KW-0812">Transmembrane</keyword>
<comment type="subcellular location">
    <subcellularLocation>
        <location evidence="1">Membrane</location>
        <topology evidence="1">Multi-pass membrane protein</topology>
    </subcellularLocation>
</comment>
<feature type="domain" description="EamA" evidence="8">
    <location>
        <begin position="113"/>
        <end position="247"/>
    </location>
</feature>
<feature type="transmembrane region" description="Helical" evidence="7">
    <location>
        <begin position="59"/>
        <end position="78"/>
    </location>
</feature>
<dbReference type="PANTHER" id="PTHR32322">
    <property type="entry name" value="INNER MEMBRANE TRANSPORTER"/>
    <property type="match status" value="1"/>
</dbReference>
<reference evidence="10" key="1">
    <citation type="journal article" date="2019" name="Int. J. Syst. Evol. Microbiol.">
        <title>The Global Catalogue of Microorganisms (GCM) 10K type strain sequencing project: providing services to taxonomists for standard genome sequencing and annotation.</title>
        <authorList>
            <consortium name="The Broad Institute Genomics Platform"/>
            <consortium name="The Broad Institute Genome Sequencing Center for Infectious Disease"/>
            <person name="Wu L."/>
            <person name="Ma J."/>
        </authorList>
    </citation>
    <scope>NUCLEOTIDE SEQUENCE [LARGE SCALE GENOMIC DNA]</scope>
    <source>
        <strain evidence="10">NBRC 108730</strain>
    </source>
</reference>
<sequence length="279" mass="27765">MLARTALGAALLLPVALGRGQVLPVLRRWRPVLLYVVVEIALPWVALNHAEQTLPSSTTGLLIAAVPLAGLAVAFVTGRAERLAAANWAGLLLGLLGVGALVGFEVDGGDVPAVLALLVTVAGYAVGPAILARALGDLPGLGVVAVSLTATALAYVPVVLLVDGVPQGLPSGRVVASVVVLAVVCTAAAFLLLFALVGEIGPVRATTITYVNPAVAVVAGAVVLHEPVTVWTVVGFVLVIAGSVLVNRRPAPPAPSAGPPSAPAVDVTGAPVQSAGATR</sequence>
<feature type="transmembrane region" description="Helical" evidence="7">
    <location>
        <begin position="111"/>
        <end position="135"/>
    </location>
</feature>
<dbReference type="PANTHER" id="PTHR32322:SF2">
    <property type="entry name" value="EAMA DOMAIN-CONTAINING PROTEIN"/>
    <property type="match status" value="1"/>
</dbReference>
<evidence type="ECO:0000256" key="1">
    <source>
        <dbReference type="ARBA" id="ARBA00004141"/>
    </source>
</evidence>
<evidence type="ECO:0000256" key="4">
    <source>
        <dbReference type="ARBA" id="ARBA00022989"/>
    </source>
</evidence>
<organism evidence="9 10">
    <name type="scientific">Angustibacter aerolatus</name>
    <dbReference type="NCBI Taxonomy" id="1162965"/>
    <lineage>
        <taxon>Bacteria</taxon>
        <taxon>Bacillati</taxon>
        <taxon>Actinomycetota</taxon>
        <taxon>Actinomycetes</taxon>
        <taxon>Kineosporiales</taxon>
        <taxon>Kineosporiaceae</taxon>
    </lineage>
</organism>